<gene>
    <name evidence="1" type="ORF">AO090010000559</name>
</gene>
<dbReference type="RefSeq" id="XP_023094228.1">
    <property type="nucleotide sequence ID" value="XM_023233598.1"/>
</dbReference>
<sequence length="158" mass="17241">MVLGRLVCYRDVNASNICQALLNYEVSGAVSIGNIWLGANVLTSMNTQPSCLLGIGMIMNQDWEADCKDYAAPGAAFPWSNVVCGTRVFMGFACSISRMSWHVPDELKKEVTIEMVRTIGLIEALVTGVQGGTLEEALAFGERQSHVSESEFDKEMII</sequence>
<protein>
    <submittedName>
        <fullName evidence="1">DNA, SC010</fullName>
    </submittedName>
</protein>
<dbReference type="GeneID" id="5999668"/>
<dbReference type="EMBL" id="AP007175">
    <property type="protein sequence ID" value="BAE66401.1"/>
    <property type="molecule type" value="Genomic_DNA"/>
</dbReference>
<reference evidence="1 2" key="1">
    <citation type="journal article" date="2005" name="Nature">
        <title>Genome sequencing and analysis of Aspergillus oryzae.</title>
        <authorList>
            <person name="Machida M."/>
            <person name="Asai K."/>
            <person name="Sano M."/>
            <person name="Tanaka T."/>
            <person name="Kumagai T."/>
            <person name="Terai G."/>
            <person name="Kusumoto K."/>
            <person name="Arima T."/>
            <person name="Akita O."/>
            <person name="Kashiwagi Y."/>
            <person name="Abe K."/>
            <person name="Gomi K."/>
            <person name="Horiuchi H."/>
            <person name="Kitamoto K."/>
            <person name="Kobayashi T."/>
            <person name="Takeuchi M."/>
            <person name="Denning D.W."/>
            <person name="Galagan J.E."/>
            <person name="Nierman W.C."/>
            <person name="Yu J."/>
            <person name="Archer D.B."/>
            <person name="Bennett J.W."/>
            <person name="Bhatnagar D."/>
            <person name="Cleveland T.E."/>
            <person name="Fedorova N.D."/>
            <person name="Gotoh O."/>
            <person name="Horikawa H."/>
            <person name="Hosoyama A."/>
            <person name="Ichinomiya M."/>
            <person name="Igarashi R."/>
            <person name="Iwashita K."/>
            <person name="Juvvadi P.R."/>
            <person name="Kato M."/>
            <person name="Kato Y."/>
            <person name="Kin T."/>
            <person name="Kokubun A."/>
            <person name="Maeda H."/>
            <person name="Maeyama N."/>
            <person name="Maruyama J."/>
            <person name="Nagasaki H."/>
            <person name="Nakajima T."/>
            <person name="Oda K."/>
            <person name="Okada K."/>
            <person name="Paulsen I."/>
            <person name="Sakamoto K."/>
            <person name="Sawano T."/>
            <person name="Takahashi M."/>
            <person name="Takase K."/>
            <person name="Terabayashi Y."/>
            <person name="Wortman J."/>
            <person name="Yamada O."/>
            <person name="Yamagata Y."/>
            <person name="Anazawa H."/>
            <person name="Hata Y."/>
            <person name="Koide Y."/>
            <person name="Komori T."/>
            <person name="Koyama Y."/>
            <person name="Minetoki T."/>
            <person name="Suharnan S."/>
            <person name="Tanaka A."/>
            <person name="Isono K."/>
            <person name="Kuhara S."/>
            <person name="Ogasawara N."/>
            <person name="Kikuchi H."/>
        </authorList>
    </citation>
    <scope>NUCLEOTIDE SEQUENCE [LARGE SCALE GENOMIC DNA]</scope>
    <source>
        <strain evidence="2">ATCC 42149 / RIB 40</strain>
    </source>
</reference>
<dbReference type="EMBL" id="BA000056">
    <property type="protein sequence ID" value="BAE66401.1"/>
    <property type="molecule type" value="Genomic_DNA"/>
</dbReference>
<dbReference type="VEuPathDB" id="FungiDB:AO090010000559"/>
<evidence type="ECO:0000313" key="1">
    <source>
        <dbReference type="EMBL" id="BAE66401.1"/>
    </source>
</evidence>
<keyword evidence="2" id="KW-1185">Reference proteome</keyword>
<organism evidence="1 2">
    <name type="scientific">Aspergillus oryzae (strain ATCC 42149 / RIB 40)</name>
    <name type="common">Yellow koji mold</name>
    <dbReference type="NCBI Taxonomy" id="510516"/>
    <lineage>
        <taxon>Eukaryota</taxon>
        <taxon>Fungi</taxon>
        <taxon>Dikarya</taxon>
        <taxon>Ascomycota</taxon>
        <taxon>Pezizomycotina</taxon>
        <taxon>Eurotiomycetes</taxon>
        <taxon>Eurotiomycetidae</taxon>
        <taxon>Eurotiales</taxon>
        <taxon>Aspergillaceae</taxon>
        <taxon>Aspergillus</taxon>
        <taxon>Aspergillus subgen. Circumdati</taxon>
    </lineage>
</organism>
<dbReference type="HOGENOM" id="CLU_1669000_0_0_1"/>
<proteinExistence type="predicted"/>
<dbReference type="Proteomes" id="UP000006564">
    <property type="component" value="Chromosome 8"/>
</dbReference>
<dbReference type="KEGG" id="aor:AO090010000559"/>
<dbReference type="AlphaFoldDB" id="Q2TWH2"/>
<accession>Q2TWH2</accession>
<name>Q2TWH2_ASPOR</name>
<evidence type="ECO:0000313" key="2">
    <source>
        <dbReference type="Proteomes" id="UP000006564"/>
    </source>
</evidence>